<dbReference type="InterPro" id="IPR009057">
    <property type="entry name" value="Homeodomain-like_sf"/>
</dbReference>
<comment type="caution">
    <text evidence="5">The sequence shown here is derived from an EMBL/GenBank/DDBJ whole genome shotgun (WGS) entry which is preliminary data.</text>
</comment>
<keyword evidence="2" id="KW-0804">Transcription</keyword>
<organism evidence="5 6">
    <name type="scientific">Variovorax ureilyticus</name>
    <dbReference type="NCBI Taxonomy" id="1836198"/>
    <lineage>
        <taxon>Bacteria</taxon>
        <taxon>Pseudomonadati</taxon>
        <taxon>Pseudomonadota</taxon>
        <taxon>Betaproteobacteria</taxon>
        <taxon>Burkholderiales</taxon>
        <taxon>Comamonadaceae</taxon>
        <taxon>Variovorax</taxon>
    </lineage>
</organism>
<accession>A0ABU8VM05</accession>
<name>A0ABU8VM05_9BURK</name>
<evidence type="ECO:0000259" key="4">
    <source>
        <dbReference type="PROSITE" id="PS01124"/>
    </source>
</evidence>
<dbReference type="EMBL" id="JBBKZU010000011">
    <property type="protein sequence ID" value="MEJ8814010.1"/>
    <property type="molecule type" value="Genomic_DNA"/>
</dbReference>
<keyword evidence="6" id="KW-1185">Reference proteome</keyword>
<dbReference type="InterPro" id="IPR018060">
    <property type="entry name" value="HTH_AraC"/>
</dbReference>
<keyword evidence="1" id="KW-0805">Transcription regulation</keyword>
<dbReference type="Proteomes" id="UP001365846">
    <property type="component" value="Unassembled WGS sequence"/>
</dbReference>
<evidence type="ECO:0000256" key="1">
    <source>
        <dbReference type="ARBA" id="ARBA00023015"/>
    </source>
</evidence>
<feature type="domain" description="HTH araC/xylS-type" evidence="4">
    <location>
        <begin position="1"/>
        <end position="46"/>
    </location>
</feature>
<evidence type="ECO:0000313" key="5">
    <source>
        <dbReference type="EMBL" id="MEJ8814010.1"/>
    </source>
</evidence>
<protein>
    <submittedName>
        <fullName evidence="5">Helix-turn-helix domain-containing protein</fullName>
    </submittedName>
</protein>
<dbReference type="Gene3D" id="1.10.10.60">
    <property type="entry name" value="Homeodomain-like"/>
    <property type="match status" value="1"/>
</dbReference>
<feature type="region of interest" description="Disordered" evidence="3">
    <location>
        <begin position="42"/>
        <end position="72"/>
    </location>
</feature>
<gene>
    <name evidence="5" type="ORF">WKW77_23195</name>
</gene>
<dbReference type="RefSeq" id="WP_340359438.1">
    <property type="nucleotide sequence ID" value="NZ_JBBKZU010000011.1"/>
</dbReference>
<dbReference type="SUPFAM" id="SSF46689">
    <property type="entry name" value="Homeodomain-like"/>
    <property type="match status" value="1"/>
</dbReference>
<evidence type="ECO:0000256" key="3">
    <source>
        <dbReference type="SAM" id="MobiDB-lite"/>
    </source>
</evidence>
<evidence type="ECO:0000313" key="6">
    <source>
        <dbReference type="Proteomes" id="UP001365846"/>
    </source>
</evidence>
<evidence type="ECO:0000256" key="2">
    <source>
        <dbReference type="ARBA" id="ARBA00023163"/>
    </source>
</evidence>
<reference evidence="5 6" key="1">
    <citation type="submission" date="2024-03" db="EMBL/GenBank/DDBJ databases">
        <title>Novel species of the genus Variovorax.</title>
        <authorList>
            <person name="Liu Q."/>
            <person name="Xin Y.-H."/>
        </authorList>
    </citation>
    <scope>NUCLEOTIDE SEQUENCE [LARGE SCALE GENOMIC DNA]</scope>
    <source>
        <strain evidence="5 6">KACC 18899</strain>
    </source>
</reference>
<sequence length="120" mass="13563">MALRYLAQPDYSLTRVLEELGYGQLSSFTRWFISQFEQTPSEFDTSRARSPKGRAMTAMPRDRRLMPGRPSLLSDRCRASQREFTPWQSRTANAAGACVRTAAMAVTRASRRSPAMVVVQ</sequence>
<dbReference type="PROSITE" id="PS01124">
    <property type="entry name" value="HTH_ARAC_FAMILY_2"/>
    <property type="match status" value="1"/>
</dbReference>
<proteinExistence type="predicted"/>